<gene>
    <name evidence="4" type="ORF">CH338_05280</name>
</gene>
<dbReference type="OrthoDB" id="7210929at2"/>
<keyword evidence="5" id="KW-1185">Reference proteome</keyword>
<dbReference type="RefSeq" id="WP_111356061.1">
    <property type="nucleotide sequence ID" value="NZ_NHSK01000160.1"/>
</dbReference>
<evidence type="ECO:0000256" key="1">
    <source>
        <dbReference type="SAM" id="MobiDB-lite"/>
    </source>
</evidence>
<dbReference type="EMBL" id="NPEU01000033">
    <property type="protein sequence ID" value="RAI40768.1"/>
    <property type="molecule type" value="Genomic_DNA"/>
</dbReference>
<keyword evidence="2" id="KW-0732">Signal</keyword>
<feature type="domain" description="FecR protein" evidence="3">
    <location>
        <begin position="67"/>
        <end position="160"/>
    </location>
</feature>
<dbReference type="Proteomes" id="UP000248863">
    <property type="component" value="Unassembled WGS sequence"/>
</dbReference>
<comment type="caution">
    <text evidence="4">The sequence shown here is derived from an EMBL/GenBank/DDBJ whole genome shotgun (WGS) entry which is preliminary data.</text>
</comment>
<dbReference type="PANTHER" id="PTHR38731:SF3">
    <property type="entry name" value="BLL6125 PROTEIN"/>
    <property type="match status" value="1"/>
</dbReference>
<accession>A0A327KZF1</accession>
<feature type="signal peptide" evidence="2">
    <location>
        <begin position="1"/>
        <end position="28"/>
    </location>
</feature>
<protein>
    <recommendedName>
        <fullName evidence="3">FecR protein domain-containing protein</fullName>
    </recommendedName>
</protein>
<dbReference type="InterPro" id="IPR006860">
    <property type="entry name" value="FecR"/>
</dbReference>
<dbReference type="Gene3D" id="2.60.120.1440">
    <property type="match status" value="1"/>
</dbReference>
<evidence type="ECO:0000259" key="3">
    <source>
        <dbReference type="Pfam" id="PF04773"/>
    </source>
</evidence>
<proteinExistence type="predicted"/>
<dbReference type="Pfam" id="PF04773">
    <property type="entry name" value="FecR"/>
    <property type="match status" value="1"/>
</dbReference>
<dbReference type="PANTHER" id="PTHR38731">
    <property type="entry name" value="LIPL45-RELATED LIPOPROTEIN-RELATED"/>
    <property type="match status" value="1"/>
</dbReference>
<sequence length="422" mass="42263">MRGPGQLRVKGIVFASIVTLLSLSGARADPPTANWMIGKASGEVWVTSTAAQPASLGDTSVLKPGETIRTGRNGRVLLVRNGDTILIAPNSSVIIPGQQKDEATTTILQQAGSILLEVDRKAVPHFEVETPYLTAVVKGTQFRVSLNDATAKVDVMKGEVAVADLRSGQHASVLPGQSASVPTRGPAGLSLTGAGVLGPVQNGAGRMPSINSIPVPRGGLIAPRAAPAGQHVHVLRSAGLRTDGVKTGPQHARRAQGALRIGAPLGEVRLNVQRATDGLARSSGAPGQARTAGAKTYWTSGQVVPGNGIGKTYDTGNTGSGNAAVAVIGSTNAGAVRSVATGGTGLGGGNGYAYAYGRYNGNNGSGNGNNGAGNGGGNGNAYAYGRYNGNNGSGNGNSGGNGNAYGHNGNNGNGNGNSRGRN</sequence>
<evidence type="ECO:0000313" key="4">
    <source>
        <dbReference type="EMBL" id="RAI40768.1"/>
    </source>
</evidence>
<feature type="chain" id="PRO_5016263191" description="FecR protein domain-containing protein" evidence="2">
    <location>
        <begin position="29"/>
        <end position="422"/>
    </location>
</feature>
<reference evidence="4 5" key="1">
    <citation type="submission" date="2017-07" db="EMBL/GenBank/DDBJ databases">
        <title>Draft Genome Sequences of Select Purple Nonsulfur Bacteria.</title>
        <authorList>
            <person name="Lasarre B."/>
            <person name="Mckinlay J.B."/>
        </authorList>
    </citation>
    <scope>NUCLEOTIDE SEQUENCE [LARGE SCALE GENOMIC DNA]</scope>
    <source>
        <strain evidence="4 5">DSM 11907</strain>
    </source>
</reference>
<organism evidence="4 5">
    <name type="scientific">Rhodoplanes elegans</name>
    <dbReference type="NCBI Taxonomy" id="29408"/>
    <lineage>
        <taxon>Bacteria</taxon>
        <taxon>Pseudomonadati</taxon>
        <taxon>Pseudomonadota</taxon>
        <taxon>Alphaproteobacteria</taxon>
        <taxon>Hyphomicrobiales</taxon>
        <taxon>Nitrobacteraceae</taxon>
        <taxon>Rhodoplanes</taxon>
    </lineage>
</organism>
<evidence type="ECO:0000313" key="5">
    <source>
        <dbReference type="Proteomes" id="UP000248863"/>
    </source>
</evidence>
<dbReference type="AlphaFoldDB" id="A0A327KZF1"/>
<evidence type="ECO:0000256" key="2">
    <source>
        <dbReference type="SAM" id="SignalP"/>
    </source>
</evidence>
<name>A0A327KZF1_9BRAD</name>
<feature type="region of interest" description="Disordered" evidence="1">
    <location>
        <begin position="392"/>
        <end position="422"/>
    </location>
</feature>